<dbReference type="Proteomes" id="UP000681722">
    <property type="component" value="Unassembled WGS sequence"/>
</dbReference>
<protein>
    <submittedName>
        <fullName evidence="1">Uncharacterized protein</fullName>
    </submittedName>
</protein>
<name>A0A814N3G6_9BILA</name>
<accession>A0A814N3G6</accession>
<gene>
    <name evidence="1" type="ORF">GPM918_LOCUS18076</name>
    <name evidence="2" type="ORF">SRO942_LOCUS18073</name>
</gene>
<reference evidence="1" key="1">
    <citation type="submission" date="2021-02" db="EMBL/GenBank/DDBJ databases">
        <authorList>
            <person name="Nowell W R."/>
        </authorList>
    </citation>
    <scope>NUCLEOTIDE SEQUENCE</scope>
</reference>
<dbReference type="EMBL" id="CAJOBC010005131">
    <property type="protein sequence ID" value="CAF3852894.1"/>
    <property type="molecule type" value="Genomic_DNA"/>
</dbReference>
<evidence type="ECO:0000313" key="3">
    <source>
        <dbReference type="Proteomes" id="UP000663829"/>
    </source>
</evidence>
<comment type="caution">
    <text evidence="1">The sequence shown here is derived from an EMBL/GenBank/DDBJ whole genome shotgun (WGS) entry which is preliminary data.</text>
</comment>
<organism evidence="1 3">
    <name type="scientific">Didymodactylos carnosus</name>
    <dbReference type="NCBI Taxonomy" id="1234261"/>
    <lineage>
        <taxon>Eukaryota</taxon>
        <taxon>Metazoa</taxon>
        <taxon>Spiralia</taxon>
        <taxon>Gnathifera</taxon>
        <taxon>Rotifera</taxon>
        <taxon>Eurotatoria</taxon>
        <taxon>Bdelloidea</taxon>
        <taxon>Philodinida</taxon>
        <taxon>Philodinidae</taxon>
        <taxon>Didymodactylos</taxon>
    </lineage>
</organism>
<evidence type="ECO:0000313" key="1">
    <source>
        <dbReference type="EMBL" id="CAF1087360.1"/>
    </source>
</evidence>
<keyword evidence="3" id="KW-1185">Reference proteome</keyword>
<dbReference type="OrthoDB" id="1597724at2759"/>
<dbReference type="AlphaFoldDB" id="A0A814N3G6"/>
<dbReference type="EMBL" id="CAJNOQ010005131">
    <property type="protein sequence ID" value="CAF1087360.1"/>
    <property type="molecule type" value="Genomic_DNA"/>
</dbReference>
<evidence type="ECO:0000313" key="2">
    <source>
        <dbReference type="EMBL" id="CAF3852894.1"/>
    </source>
</evidence>
<sequence>MFKTRPVIMLILRNMMNLDVGLQKENDCWCIKRTKETRRLSTVELSEVLDFKEEKAFFLMLTAFNKNSFYNNNKELFQKSTTNVSSIGQVWVNEDSHNIGKGKTNYAPNCHSTLQNVATFMVPNNAPDVLDDIFHNKKDSKTCVLDQQFVTVLEAAGESCRNADSWTTRHRFTAARRHALQYGVGKKIQRKSEPMQRY</sequence>
<dbReference type="Proteomes" id="UP000663829">
    <property type="component" value="Unassembled WGS sequence"/>
</dbReference>
<proteinExistence type="predicted"/>